<sequence>VRRLVRGAMAAEIGSLVDQFGRSFQAADLGLSKMASGLLATQSVVNEVETATNSKLANFRGAVAKDMQTLQGQLLGLSHRLTALHGLVRQLAPSQSAYRQAVFEEIYEANRWGAAGGGSGGGSDLGATEPLRVGLLEAIAEHSIGLVVDAGCGSLAWVPDLLAAAEARGHRPAYCGADIARPLVESHARQASDASRTDMRFVVADLTETEGWQQLVDTCGGEKPL</sequence>
<feature type="non-terminal residue" evidence="1">
    <location>
        <position position="225"/>
    </location>
</feature>
<name>A0A813LWW8_POLGL</name>
<dbReference type="Proteomes" id="UP000626109">
    <property type="component" value="Unassembled WGS sequence"/>
</dbReference>
<reference evidence="1" key="1">
    <citation type="submission" date="2021-02" db="EMBL/GenBank/DDBJ databases">
        <authorList>
            <person name="Dougan E. K."/>
            <person name="Rhodes N."/>
            <person name="Thang M."/>
            <person name="Chan C."/>
        </authorList>
    </citation>
    <scope>NUCLEOTIDE SEQUENCE</scope>
</reference>
<gene>
    <name evidence="1" type="ORF">PGLA2088_LOCUS49894</name>
</gene>
<protein>
    <recommendedName>
        <fullName evidence="3">Methyltransferase domain-containing protein</fullName>
    </recommendedName>
</protein>
<dbReference type="EMBL" id="CAJNNW010037212">
    <property type="protein sequence ID" value="CAE8740129.1"/>
    <property type="molecule type" value="Genomic_DNA"/>
</dbReference>
<organism evidence="1 2">
    <name type="scientific">Polarella glacialis</name>
    <name type="common">Dinoflagellate</name>
    <dbReference type="NCBI Taxonomy" id="89957"/>
    <lineage>
        <taxon>Eukaryota</taxon>
        <taxon>Sar</taxon>
        <taxon>Alveolata</taxon>
        <taxon>Dinophyceae</taxon>
        <taxon>Suessiales</taxon>
        <taxon>Suessiaceae</taxon>
        <taxon>Polarella</taxon>
    </lineage>
</organism>
<dbReference type="AlphaFoldDB" id="A0A813LWW8"/>
<proteinExistence type="predicted"/>
<evidence type="ECO:0000313" key="1">
    <source>
        <dbReference type="EMBL" id="CAE8740129.1"/>
    </source>
</evidence>
<evidence type="ECO:0008006" key="3">
    <source>
        <dbReference type="Google" id="ProtNLM"/>
    </source>
</evidence>
<dbReference type="Gene3D" id="3.40.50.150">
    <property type="entry name" value="Vaccinia Virus protein VP39"/>
    <property type="match status" value="1"/>
</dbReference>
<feature type="non-terminal residue" evidence="1">
    <location>
        <position position="1"/>
    </location>
</feature>
<evidence type="ECO:0000313" key="2">
    <source>
        <dbReference type="Proteomes" id="UP000626109"/>
    </source>
</evidence>
<accession>A0A813LWW8</accession>
<dbReference type="InterPro" id="IPR029063">
    <property type="entry name" value="SAM-dependent_MTases_sf"/>
</dbReference>
<comment type="caution">
    <text evidence="1">The sequence shown here is derived from an EMBL/GenBank/DDBJ whole genome shotgun (WGS) entry which is preliminary data.</text>
</comment>